<evidence type="ECO:0000256" key="3">
    <source>
        <dbReference type="ARBA" id="ARBA00022912"/>
    </source>
</evidence>
<sequence length="677" mass="76035">MSNYKIGMNLRVTEDSDQGGRRYMEDHHSLRFVKNDEGGFEFAYFGIFDGHGGAEASRYARDHLLNEITKYDKFWSEKDDDILFAVKEGFLDTHYGMWKEVDKWPKTASGLPSTSGTTASIGIIKNSKLYIGHVGDSAIVLGYDDSRSDKYIRPRSEMLTMDHKPSDPEEKRRIEESGGQVVAKAGVQRVVWNRPRINHKGPIRRSTHIDKIPFLAVARSLGDLWSYNYLNEQFVVSPEPDVSVHELKPGRDRCLIIGSDGLWNMVTPEEAVSLVVDLEYQFEYKIIHDMSVPVSYWINPAQRLVQRALQKWKARNLKADNTSCMVVLIDPPGPRKLSILKKKREEYFSSHKAKISQEPSSREAPQQLSHIKEQKVQNSVSLSPTKCVPSISSTPMVLSDLGLGSNVTIKSPAKSDHTKNSQLGGHLSLKGSIGDLDDSIQAVIVQQKNAITPVPLEEFVKHAKAAEHSMHGHTSPLKCSTSENRQIIIPSPTDPSSQKHSRLKLLVSRTSSQIQKLGETGTTAKSSLVQLHHNHPAATRTNVTSVHTAEQKCLQPQKFSVDSLRSSSNFSSIQNLLKNSDIPRNVKRLTVSKKHQKSLERKNLNNSCLSEFKGLTKQTVTNSLSSRISLRLRRMRQKSRRPGSYQLENKAFMPTKVGVKRKLESIDAAVLKKIKHS</sequence>
<dbReference type="AlphaFoldDB" id="A0ABD3V7V2"/>
<evidence type="ECO:0000256" key="1">
    <source>
        <dbReference type="ARBA" id="ARBA00022723"/>
    </source>
</evidence>
<comment type="caution">
    <text evidence="6">The sequence shown here is derived from an EMBL/GenBank/DDBJ whole genome shotgun (WGS) entry which is preliminary data.</text>
</comment>
<dbReference type="SMART" id="SM00332">
    <property type="entry name" value="PP2Cc"/>
    <property type="match status" value="1"/>
</dbReference>
<evidence type="ECO:0000313" key="7">
    <source>
        <dbReference type="Proteomes" id="UP001634394"/>
    </source>
</evidence>
<dbReference type="GO" id="GO:0004721">
    <property type="term" value="F:phosphoprotein phosphatase activity"/>
    <property type="evidence" value="ECO:0007669"/>
    <property type="project" value="UniProtKB-KW"/>
</dbReference>
<organism evidence="6 7">
    <name type="scientific">Sinanodonta woodiana</name>
    <name type="common">Chinese pond mussel</name>
    <name type="synonym">Anodonta woodiana</name>
    <dbReference type="NCBI Taxonomy" id="1069815"/>
    <lineage>
        <taxon>Eukaryota</taxon>
        <taxon>Metazoa</taxon>
        <taxon>Spiralia</taxon>
        <taxon>Lophotrochozoa</taxon>
        <taxon>Mollusca</taxon>
        <taxon>Bivalvia</taxon>
        <taxon>Autobranchia</taxon>
        <taxon>Heteroconchia</taxon>
        <taxon>Palaeoheterodonta</taxon>
        <taxon>Unionida</taxon>
        <taxon>Unionoidea</taxon>
        <taxon>Unionidae</taxon>
        <taxon>Unioninae</taxon>
        <taxon>Sinanodonta</taxon>
    </lineage>
</organism>
<dbReference type="PROSITE" id="PS51746">
    <property type="entry name" value="PPM_2"/>
    <property type="match status" value="1"/>
</dbReference>
<dbReference type="InterPro" id="IPR036457">
    <property type="entry name" value="PPM-type-like_dom_sf"/>
</dbReference>
<dbReference type="InterPro" id="IPR000222">
    <property type="entry name" value="PP2C_BS"/>
</dbReference>
<comment type="similarity">
    <text evidence="4">Belongs to the PP2C family.</text>
</comment>
<dbReference type="EMBL" id="JBJQND010000013">
    <property type="protein sequence ID" value="KAL3857682.1"/>
    <property type="molecule type" value="Genomic_DNA"/>
</dbReference>
<dbReference type="PROSITE" id="PS01032">
    <property type="entry name" value="PPM_1"/>
    <property type="match status" value="1"/>
</dbReference>
<keyword evidence="1" id="KW-0479">Metal-binding</keyword>
<dbReference type="Gene3D" id="3.60.40.10">
    <property type="entry name" value="PPM-type phosphatase domain"/>
    <property type="match status" value="1"/>
</dbReference>
<evidence type="ECO:0000256" key="4">
    <source>
        <dbReference type="RuleBase" id="RU003465"/>
    </source>
</evidence>
<feature type="domain" description="PPM-type phosphatase" evidence="5">
    <location>
        <begin position="11"/>
        <end position="329"/>
    </location>
</feature>
<dbReference type="Proteomes" id="UP001634394">
    <property type="component" value="Unassembled WGS sequence"/>
</dbReference>
<dbReference type="PANTHER" id="PTHR47992">
    <property type="entry name" value="PROTEIN PHOSPHATASE"/>
    <property type="match status" value="1"/>
</dbReference>
<dbReference type="GO" id="GO:0046872">
    <property type="term" value="F:metal ion binding"/>
    <property type="evidence" value="ECO:0007669"/>
    <property type="project" value="UniProtKB-KW"/>
</dbReference>
<dbReference type="FunFam" id="3.60.40.10:FF:000060">
    <property type="entry name" value="Protein phosphatase 2c"/>
    <property type="match status" value="1"/>
</dbReference>
<dbReference type="SUPFAM" id="SSF81606">
    <property type="entry name" value="PP2C-like"/>
    <property type="match status" value="1"/>
</dbReference>
<proteinExistence type="inferred from homology"/>
<dbReference type="Pfam" id="PF00481">
    <property type="entry name" value="PP2C"/>
    <property type="match status" value="1"/>
</dbReference>
<keyword evidence="3 4" id="KW-0904">Protein phosphatase</keyword>
<gene>
    <name evidence="6" type="ORF">ACJMK2_012324</name>
</gene>
<reference evidence="6 7" key="1">
    <citation type="submission" date="2024-11" db="EMBL/GenBank/DDBJ databases">
        <title>Chromosome-level genome assembly of the freshwater bivalve Anodonta woodiana.</title>
        <authorList>
            <person name="Chen X."/>
        </authorList>
    </citation>
    <scope>NUCLEOTIDE SEQUENCE [LARGE SCALE GENOMIC DNA]</scope>
    <source>
        <strain evidence="6">MN2024</strain>
        <tissue evidence="6">Gills</tissue>
    </source>
</reference>
<keyword evidence="2 4" id="KW-0378">Hydrolase</keyword>
<evidence type="ECO:0000256" key="2">
    <source>
        <dbReference type="ARBA" id="ARBA00022801"/>
    </source>
</evidence>
<dbReference type="InterPro" id="IPR015655">
    <property type="entry name" value="PP2C"/>
</dbReference>
<evidence type="ECO:0000259" key="5">
    <source>
        <dbReference type="PROSITE" id="PS51746"/>
    </source>
</evidence>
<dbReference type="CDD" id="cd00143">
    <property type="entry name" value="PP2Cc"/>
    <property type="match status" value="1"/>
</dbReference>
<keyword evidence="7" id="KW-1185">Reference proteome</keyword>
<evidence type="ECO:0000313" key="6">
    <source>
        <dbReference type="EMBL" id="KAL3857682.1"/>
    </source>
</evidence>
<protein>
    <recommendedName>
        <fullName evidence="5">PPM-type phosphatase domain-containing protein</fullName>
    </recommendedName>
</protein>
<name>A0ABD3V7V2_SINWO</name>
<dbReference type="InterPro" id="IPR001932">
    <property type="entry name" value="PPM-type_phosphatase-like_dom"/>
</dbReference>
<accession>A0ABD3V7V2</accession>